<dbReference type="Proteomes" id="UP000236161">
    <property type="component" value="Unassembled WGS sequence"/>
</dbReference>
<dbReference type="FunFam" id="1.25.40.10:FF:000125">
    <property type="entry name" value="Pentatricopeptide repeat-containing protein"/>
    <property type="match status" value="1"/>
</dbReference>
<dbReference type="InterPro" id="IPR002885">
    <property type="entry name" value="PPR_rpt"/>
</dbReference>
<dbReference type="Pfam" id="PF01535">
    <property type="entry name" value="PPR"/>
    <property type="match status" value="7"/>
</dbReference>
<dbReference type="InterPro" id="IPR046960">
    <property type="entry name" value="PPR_At4g14850-like_plant"/>
</dbReference>
<feature type="repeat" description="PPR" evidence="2">
    <location>
        <begin position="194"/>
        <end position="228"/>
    </location>
</feature>
<dbReference type="GO" id="GO:0003723">
    <property type="term" value="F:RNA binding"/>
    <property type="evidence" value="ECO:0007669"/>
    <property type="project" value="InterPro"/>
</dbReference>
<dbReference type="NCBIfam" id="TIGR00756">
    <property type="entry name" value="PPR"/>
    <property type="match status" value="8"/>
</dbReference>
<dbReference type="GO" id="GO:0048731">
    <property type="term" value="P:system development"/>
    <property type="evidence" value="ECO:0007669"/>
    <property type="project" value="UniProtKB-ARBA"/>
</dbReference>
<evidence type="ECO:0000313" key="4">
    <source>
        <dbReference type="Proteomes" id="UP000236161"/>
    </source>
</evidence>
<evidence type="ECO:0000256" key="1">
    <source>
        <dbReference type="ARBA" id="ARBA00022737"/>
    </source>
</evidence>
<feature type="repeat" description="PPR" evidence="2">
    <location>
        <begin position="318"/>
        <end position="352"/>
    </location>
</feature>
<dbReference type="GO" id="GO:0003678">
    <property type="term" value="F:DNA helicase activity"/>
    <property type="evidence" value="ECO:0007669"/>
    <property type="project" value="UniProtKB-EC"/>
</dbReference>
<dbReference type="Pfam" id="PF20431">
    <property type="entry name" value="E_motif"/>
    <property type="match status" value="1"/>
</dbReference>
<keyword evidence="3" id="KW-0378">Hydrolase</keyword>
<feature type="repeat" description="PPR" evidence="2">
    <location>
        <begin position="132"/>
        <end position="166"/>
    </location>
</feature>
<evidence type="ECO:0000256" key="2">
    <source>
        <dbReference type="PROSITE-ProRule" id="PRU00708"/>
    </source>
</evidence>
<dbReference type="Pfam" id="PF12854">
    <property type="entry name" value="PPR_1"/>
    <property type="match status" value="2"/>
</dbReference>
<sequence length="638" mass="71974">MRRCIALLCHRSSRPKHELSIHGCFFSVNKNVTGMASLDIYGCNLRISVVGKHGDIDQARALFDQMPRRDVITFASMIDFYLKNSDLAKAQALFRRIPERNVVVDSAMIDGFFKNGMVAEAQKLFDEMPVRNVFTWTSMVSGYCRIGRVEDARRIFDEMPEKNVVSWTTMLSGYARNGLLSEARELFDQMPERSVVAWTAMIKSYVDEGMLDEASELFDKMPHRNLYSWNIMLLGYLSCRQASKAISMFSSMPQRNAISWTTMVTGLAENDMIDNARELFDQMPRKDIAAWNAMVTSYINKNQMDIAHNLFEQMPERNAVSWNALIDGYVKNGLREEAFRVARLMLRSSVKPDKKTLTSLLSGAEGMTEVIQLHAFAVKLGCGFETSLSNCLVTSYSKSGDLGSSFLAFKELRAKDLVSWTSLILAFANHGCGHQALQAFALMLRNGAQPDAVTFIGVLSACSHTGLVDKGIKIFKSMKRSYELEPKSQHYCCLIDILGRAGRIGEAIHVLNKIPLSEKDSAVLSAMLGACKVHGEIQTARRMVEEIIDIDPNSSGTFVLLANAYATRGEWFEVSRVRKLMREMRVEKLPGFSQIDVKMRSHVFFSADRVHSQQEEVYEMLEEVLLPQMKDLGFIQEV</sequence>
<evidence type="ECO:0000313" key="3">
    <source>
        <dbReference type="EMBL" id="PKA55834.1"/>
    </source>
</evidence>
<gene>
    <name evidence="3" type="primary">PCMP-H24</name>
    <name evidence="3" type="ORF">AXF42_Ash018741</name>
</gene>
<dbReference type="PANTHER" id="PTHR47926">
    <property type="entry name" value="PENTATRICOPEPTIDE REPEAT-CONTAINING PROTEIN"/>
    <property type="match status" value="1"/>
</dbReference>
<name>A0A2I0AJU6_9ASPA</name>
<dbReference type="Gene3D" id="1.25.40.10">
    <property type="entry name" value="Tetratricopeptide repeat domain"/>
    <property type="match status" value="6"/>
</dbReference>
<dbReference type="InterPro" id="IPR046848">
    <property type="entry name" value="E_motif"/>
</dbReference>
<dbReference type="PANTHER" id="PTHR47926:SF380">
    <property type="entry name" value="PENTATRICOPEPTIDE REPEAT-CONTAINING PROTEIN"/>
    <property type="match status" value="1"/>
</dbReference>
<feature type="repeat" description="PPR" evidence="2">
    <location>
        <begin position="416"/>
        <end position="450"/>
    </location>
</feature>
<dbReference type="EC" id="3.6.4.12" evidence="3"/>
<dbReference type="FunFam" id="1.25.40.10:FF:001810">
    <property type="entry name" value="Pentatricopeptide repeat-containing protein mitochondrial"/>
    <property type="match status" value="1"/>
</dbReference>
<keyword evidence="1" id="KW-0677">Repeat</keyword>
<organism evidence="3 4">
    <name type="scientific">Apostasia shenzhenica</name>
    <dbReference type="NCBI Taxonomy" id="1088818"/>
    <lineage>
        <taxon>Eukaryota</taxon>
        <taxon>Viridiplantae</taxon>
        <taxon>Streptophyta</taxon>
        <taxon>Embryophyta</taxon>
        <taxon>Tracheophyta</taxon>
        <taxon>Spermatophyta</taxon>
        <taxon>Magnoliopsida</taxon>
        <taxon>Liliopsida</taxon>
        <taxon>Asparagales</taxon>
        <taxon>Orchidaceae</taxon>
        <taxon>Apostasioideae</taxon>
        <taxon>Apostasia</taxon>
    </lineage>
</organism>
<dbReference type="SUPFAM" id="SSF48452">
    <property type="entry name" value="TPR-like"/>
    <property type="match status" value="1"/>
</dbReference>
<dbReference type="PROSITE" id="PS51375">
    <property type="entry name" value="PPR"/>
    <property type="match status" value="7"/>
</dbReference>
<reference evidence="3 4" key="1">
    <citation type="journal article" date="2017" name="Nature">
        <title>The Apostasia genome and the evolution of orchids.</title>
        <authorList>
            <person name="Zhang G.Q."/>
            <person name="Liu K.W."/>
            <person name="Li Z."/>
            <person name="Lohaus R."/>
            <person name="Hsiao Y.Y."/>
            <person name="Niu S.C."/>
            <person name="Wang J.Y."/>
            <person name="Lin Y.C."/>
            <person name="Xu Q."/>
            <person name="Chen L.J."/>
            <person name="Yoshida K."/>
            <person name="Fujiwara S."/>
            <person name="Wang Z.W."/>
            <person name="Zhang Y.Q."/>
            <person name="Mitsuda N."/>
            <person name="Wang M."/>
            <person name="Liu G.H."/>
            <person name="Pecoraro L."/>
            <person name="Huang H.X."/>
            <person name="Xiao X.J."/>
            <person name="Lin M."/>
            <person name="Wu X.Y."/>
            <person name="Wu W.L."/>
            <person name="Chen Y.Y."/>
            <person name="Chang S.B."/>
            <person name="Sakamoto S."/>
            <person name="Ohme-Takagi M."/>
            <person name="Yagi M."/>
            <person name="Zeng S.J."/>
            <person name="Shen C.Y."/>
            <person name="Yeh C.M."/>
            <person name="Luo Y.B."/>
            <person name="Tsai W.C."/>
            <person name="Van de Peer Y."/>
            <person name="Liu Z.J."/>
        </authorList>
    </citation>
    <scope>NUCLEOTIDE SEQUENCE [LARGE SCALE GENOMIC DNA]</scope>
    <source>
        <strain evidence="4">cv. Shenzhen</strain>
        <tissue evidence="3">Stem</tissue>
    </source>
</reference>
<dbReference type="OrthoDB" id="185373at2759"/>
<feature type="repeat" description="PPR" evidence="2">
    <location>
        <begin position="256"/>
        <end position="290"/>
    </location>
</feature>
<dbReference type="EMBL" id="KZ451977">
    <property type="protein sequence ID" value="PKA55834.1"/>
    <property type="molecule type" value="Genomic_DNA"/>
</dbReference>
<feature type="repeat" description="PPR" evidence="2">
    <location>
        <begin position="451"/>
        <end position="481"/>
    </location>
</feature>
<protein>
    <submittedName>
        <fullName evidence="3">Pentatricopeptide repeat-containing protein</fullName>
        <ecNumber evidence="3">3.6.4.12</ecNumber>
    </submittedName>
</protein>
<dbReference type="Pfam" id="PF13041">
    <property type="entry name" value="PPR_2"/>
    <property type="match status" value="2"/>
</dbReference>
<dbReference type="InterPro" id="IPR011990">
    <property type="entry name" value="TPR-like_helical_dom_sf"/>
</dbReference>
<dbReference type="AlphaFoldDB" id="A0A2I0AJU6"/>
<accession>A0A2I0AJU6</accession>
<proteinExistence type="predicted"/>
<dbReference type="GO" id="GO:0016787">
    <property type="term" value="F:hydrolase activity"/>
    <property type="evidence" value="ECO:0007669"/>
    <property type="project" value="UniProtKB-KW"/>
</dbReference>
<feature type="repeat" description="PPR" evidence="2">
    <location>
        <begin position="70"/>
        <end position="104"/>
    </location>
</feature>
<keyword evidence="4" id="KW-1185">Reference proteome</keyword>
<dbReference type="GO" id="GO:0009451">
    <property type="term" value="P:RNA modification"/>
    <property type="evidence" value="ECO:0007669"/>
    <property type="project" value="InterPro"/>
</dbReference>